<feature type="compositionally biased region" description="Basic and acidic residues" evidence="1">
    <location>
        <begin position="37"/>
        <end position="59"/>
    </location>
</feature>
<feature type="region of interest" description="Disordered" evidence="1">
    <location>
        <begin position="37"/>
        <end position="65"/>
    </location>
</feature>
<dbReference type="GeneID" id="65080593"/>
<dbReference type="EMBL" id="FCQH01000001">
    <property type="protein sequence ID" value="CVK84178.1"/>
    <property type="molecule type" value="Genomic_DNA"/>
</dbReference>
<dbReference type="AlphaFoldDB" id="A0A1L7SMN6"/>
<reference evidence="3" key="1">
    <citation type="journal article" date="2016" name="Genome Biol. Evol.">
        <title>Comparative 'omics' of the Fusarium fujikuroi species complex highlights differences in genetic potential and metabolite synthesis.</title>
        <authorList>
            <person name="Niehaus E.-M."/>
            <person name="Muensterkoetter M."/>
            <person name="Proctor R.H."/>
            <person name="Brown D.W."/>
            <person name="Sharon A."/>
            <person name="Idan Y."/>
            <person name="Oren-Young L."/>
            <person name="Sieber C.M."/>
            <person name="Novak O."/>
            <person name="Pencik A."/>
            <person name="Tarkowska D."/>
            <person name="Hromadova K."/>
            <person name="Freeman S."/>
            <person name="Maymon M."/>
            <person name="Elazar M."/>
            <person name="Youssef S.A."/>
            <person name="El-Shabrawy E.S.M."/>
            <person name="Shalaby A.B.A."/>
            <person name="Houterman P."/>
            <person name="Brock N.L."/>
            <person name="Burkhardt I."/>
            <person name="Tsavkelova E.A."/>
            <person name="Dickschat J.S."/>
            <person name="Galuszka P."/>
            <person name="Gueldener U."/>
            <person name="Tudzynski B."/>
        </authorList>
    </citation>
    <scope>NUCLEOTIDE SEQUENCE [LARGE SCALE GENOMIC DNA]</scope>
    <source>
        <strain evidence="3">MRC7560</strain>
    </source>
</reference>
<proteinExistence type="predicted"/>
<organism evidence="2 3">
    <name type="scientific">Fusarium mangiferae</name>
    <name type="common">Mango malformation disease fungus</name>
    <dbReference type="NCBI Taxonomy" id="192010"/>
    <lineage>
        <taxon>Eukaryota</taxon>
        <taxon>Fungi</taxon>
        <taxon>Dikarya</taxon>
        <taxon>Ascomycota</taxon>
        <taxon>Pezizomycotina</taxon>
        <taxon>Sordariomycetes</taxon>
        <taxon>Hypocreomycetidae</taxon>
        <taxon>Hypocreales</taxon>
        <taxon>Nectriaceae</taxon>
        <taxon>Fusarium</taxon>
        <taxon>Fusarium fujikuroi species complex</taxon>
    </lineage>
</organism>
<protein>
    <submittedName>
        <fullName evidence="2">Uncharacterized protein</fullName>
    </submittedName>
</protein>
<name>A0A1L7SMN6_FUSMA</name>
<evidence type="ECO:0000313" key="2">
    <source>
        <dbReference type="EMBL" id="CVK84178.1"/>
    </source>
</evidence>
<sequence>MNRLRKSDNNKCSVPKRGIREYRGKWGWHRTYPEQERMLSTEKREIPERREPVKMKSVPDLEPVS</sequence>
<evidence type="ECO:0000313" key="3">
    <source>
        <dbReference type="Proteomes" id="UP000184255"/>
    </source>
</evidence>
<comment type="caution">
    <text evidence="2">The sequence shown here is derived from an EMBL/GenBank/DDBJ whole genome shotgun (WGS) entry which is preliminary data.</text>
</comment>
<dbReference type="VEuPathDB" id="FungiDB:FMAN_01321"/>
<dbReference type="RefSeq" id="XP_041676659.1">
    <property type="nucleotide sequence ID" value="XM_041833441.1"/>
</dbReference>
<evidence type="ECO:0000256" key="1">
    <source>
        <dbReference type="SAM" id="MobiDB-lite"/>
    </source>
</evidence>
<gene>
    <name evidence="2" type="ORF">FMAN_01321</name>
</gene>
<accession>A0A1L7SMN6</accession>
<dbReference type="Proteomes" id="UP000184255">
    <property type="component" value="Unassembled WGS sequence"/>
</dbReference>
<keyword evidence="3" id="KW-1185">Reference proteome</keyword>